<evidence type="ECO:0000313" key="4">
    <source>
        <dbReference type="Proteomes" id="UP000001449"/>
    </source>
</evidence>
<dbReference type="RefSeq" id="XP_002294324.1">
    <property type="nucleotide sequence ID" value="XM_002294288.1"/>
</dbReference>
<dbReference type="GeneID" id="7450330"/>
<feature type="compositionally biased region" description="Polar residues" evidence="2">
    <location>
        <begin position="62"/>
        <end position="76"/>
    </location>
</feature>
<dbReference type="STRING" id="35128.B8CDV0"/>
<evidence type="ECO:0000256" key="2">
    <source>
        <dbReference type="SAM" id="MobiDB-lite"/>
    </source>
</evidence>
<name>B8CDV0_THAPS</name>
<accession>B8CDV0</accession>
<feature type="coiled-coil region" evidence="1">
    <location>
        <begin position="358"/>
        <end position="480"/>
    </location>
</feature>
<feature type="coiled-coil region" evidence="1">
    <location>
        <begin position="263"/>
        <end position="311"/>
    </location>
</feature>
<feature type="region of interest" description="Disordered" evidence="2">
    <location>
        <begin position="59"/>
        <end position="84"/>
    </location>
</feature>
<dbReference type="Gene3D" id="1.10.287.1490">
    <property type="match status" value="1"/>
</dbReference>
<reference evidence="3 4" key="1">
    <citation type="journal article" date="2004" name="Science">
        <title>The genome of the diatom Thalassiosira pseudonana: ecology, evolution, and metabolism.</title>
        <authorList>
            <person name="Armbrust E.V."/>
            <person name="Berges J.A."/>
            <person name="Bowler C."/>
            <person name="Green B.R."/>
            <person name="Martinez D."/>
            <person name="Putnam N.H."/>
            <person name="Zhou S."/>
            <person name="Allen A.E."/>
            <person name="Apt K.E."/>
            <person name="Bechner M."/>
            <person name="Brzezinski M.A."/>
            <person name="Chaal B.K."/>
            <person name="Chiovitti A."/>
            <person name="Davis A.K."/>
            <person name="Demarest M.S."/>
            <person name="Detter J.C."/>
            <person name="Glavina T."/>
            <person name="Goodstein D."/>
            <person name="Hadi M.Z."/>
            <person name="Hellsten U."/>
            <person name="Hildebrand M."/>
            <person name="Jenkins B.D."/>
            <person name="Jurka J."/>
            <person name="Kapitonov V.V."/>
            <person name="Kroger N."/>
            <person name="Lau W.W."/>
            <person name="Lane T.W."/>
            <person name="Larimer F.W."/>
            <person name="Lippmeier J.C."/>
            <person name="Lucas S."/>
            <person name="Medina M."/>
            <person name="Montsant A."/>
            <person name="Obornik M."/>
            <person name="Parker M.S."/>
            <person name="Palenik B."/>
            <person name="Pazour G.J."/>
            <person name="Richardson P.M."/>
            <person name="Rynearson T.A."/>
            <person name="Saito M.A."/>
            <person name="Schwartz D.C."/>
            <person name="Thamatrakoln K."/>
            <person name="Valentin K."/>
            <person name="Vardi A."/>
            <person name="Wilkerson F.P."/>
            <person name="Rokhsar D.S."/>
        </authorList>
    </citation>
    <scope>NUCLEOTIDE SEQUENCE [LARGE SCALE GENOMIC DNA]</scope>
    <source>
        <strain evidence="3 4">CCMP1335</strain>
    </source>
</reference>
<dbReference type="PaxDb" id="35128-Thaps10550"/>
<sequence>MTTPITPSPSKKDSLRITSSTSADGALSGAACHWQKSVKAEIATVMDNAASASPHRVECNVNDASPTNDASPASTTTEHEQEKQYERTIRRALLENEYVRKINAKLVLRLDSLSVAHQSTLKEHQLAMAKLSSEHQNTVDKLHKQQQRLTMENATTHEDMHKLKSICESSKDLMKSLNGSKLLAERRVVELEKEVEGLKRGNAALETTVLGLRESLLEASTNECAKVDEEDRRIRSVLEEKVTELRVKLETMAAVDSARGDGGARAEKVLDEMKCKMNQLEGEKIELQKEVAALTKEKQDCNAKMNVAVEELGAVTAERDIIKDHLARAAESTKEELINTRTSLNDVTTECDVLLVKLEELSIEKDASDQKLHDVTREKDLLREQLNVARESAEAECECLSATIESLETDLLNSRKGQERLVLAMESAAAQHKELKGKVNDLEADAQDLRTRENVLKTELDDAKSEIATLKESVGEKNNTISCLKEDLETMAQQHEEMVLSKQSLYDDELARNRELSLKLKALSDEKDETEAKVEVFSEELASAVAALVEFQQTLSSGEEELNETKNRLDLAEKQLEDAALEKEGLKQQVEQLSSEIAEHDTLMGGMMKEWDDAEASTKELQLQNESNAAEWKQEEERLQQLVSSLQTNCNESNEQLTVVSSKYKALKAKVAILKKLAVDQKDEMDNVRSQRDIADRRVKRYEASLTSLLRSTGIDTQLNQSFNDMIKLLQTERAKLLDKLKTVESALETAEDESTIVEHQIRFLSKDLSKYKRQNRDILRALSEITNDVDACSLSGTGVMLTVDGLSDESVEQSLSRFKQLFNESRR</sequence>
<feature type="coiled-coil region" evidence="1">
    <location>
        <begin position="174"/>
        <end position="208"/>
    </location>
</feature>
<keyword evidence="4" id="KW-1185">Reference proteome</keyword>
<proteinExistence type="predicted"/>
<dbReference type="EMBL" id="CM000651">
    <property type="protein sequence ID" value="EED88158.1"/>
    <property type="molecule type" value="Genomic_DNA"/>
</dbReference>
<reference evidence="3 4" key="2">
    <citation type="journal article" date="2008" name="Nature">
        <title>The Phaeodactylum genome reveals the evolutionary history of diatom genomes.</title>
        <authorList>
            <person name="Bowler C."/>
            <person name="Allen A.E."/>
            <person name="Badger J.H."/>
            <person name="Grimwood J."/>
            <person name="Jabbari K."/>
            <person name="Kuo A."/>
            <person name="Maheswari U."/>
            <person name="Martens C."/>
            <person name="Maumus F."/>
            <person name="Otillar R.P."/>
            <person name="Rayko E."/>
            <person name="Salamov A."/>
            <person name="Vandepoele K."/>
            <person name="Beszteri B."/>
            <person name="Gruber A."/>
            <person name="Heijde M."/>
            <person name="Katinka M."/>
            <person name="Mock T."/>
            <person name="Valentin K."/>
            <person name="Verret F."/>
            <person name="Berges J.A."/>
            <person name="Brownlee C."/>
            <person name="Cadoret J.P."/>
            <person name="Chiovitti A."/>
            <person name="Choi C.J."/>
            <person name="Coesel S."/>
            <person name="De Martino A."/>
            <person name="Detter J.C."/>
            <person name="Durkin C."/>
            <person name="Falciatore A."/>
            <person name="Fournet J."/>
            <person name="Haruta M."/>
            <person name="Huysman M.J."/>
            <person name="Jenkins B.D."/>
            <person name="Jiroutova K."/>
            <person name="Jorgensen R.E."/>
            <person name="Joubert Y."/>
            <person name="Kaplan A."/>
            <person name="Kroger N."/>
            <person name="Kroth P.G."/>
            <person name="La Roche J."/>
            <person name="Lindquist E."/>
            <person name="Lommer M."/>
            <person name="Martin-Jezequel V."/>
            <person name="Lopez P.J."/>
            <person name="Lucas S."/>
            <person name="Mangogna M."/>
            <person name="McGinnis K."/>
            <person name="Medlin L.K."/>
            <person name="Montsant A."/>
            <person name="Oudot-Le Secq M.P."/>
            <person name="Napoli C."/>
            <person name="Obornik M."/>
            <person name="Parker M.S."/>
            <person name="Petit J.L."/>
            <person name="Porcel B.M."/>
            <person name="Poulsen N."/>
            <person name="Robison M."/>
            <person name="Rychlewski L."/>
            <person name="Rynearson T.A."/>
            <person name="Schmutz J."/>
            <person name="Shapiro H."/>
            <person name="Siaut M."/>
            <person name="Stanley M."/>
            <person name="Sussman M.R."/>
            <person name="Taylor A.R."/>
            <person name="Vardi A."/>
            <person name="von Dassow P."/>
            <person name="Vyverman W."/>
            <person name="Willis A."/>
            <person name="Wyrwicz L.S."/>
            <person name="Rokhsar D.S."/>
            <person name="Weissenbach J."/>
            <person name="Armbrust E.V."/>
            <person name="Green B.R."/>
            <person name="Van de Peer Y."/>
            <person name="Grigoriev I.V."/>
        </authorList>
    </citation>
    <scope>NUCLEOTIDE SEQUENCE [LARGE SCALE GENOMIC DNA]</scope>
    <source>
        <strain evidence="3 4">CCMP1335</strain>
    </source>
</reference>
<organism evidence="3 4">
    <name type="scientific">Thalassiosira pseudonana</name>
    <name type="common">Marine diatom</name>
    <name type="synonym">Cyclotella nana</name>
    <dbReference type="NCBI Taxonomy" id="35128"/>
    <lineage>
        <taxon>Eukaryota</taxon>
        <taxon>Sar</taxon>
        <taxon>Stramenopiles</taxon>
        <taxon>Ochrophyta</taxon>
        <taxon>Bacillariophyta</taxon>
        <taxon>Coscinodiscophyceae</taxon>
        <taxon>Thalassiosirophycidae</taxon>
        <taxon>Thalassiosirales</taxon>
        <taxon>Thalassiosiraceae</taxon>
        <taxon>Thalassiosira</taxon>
    </lineage>
</organism>
<dbReference type="HOGENOM" id="CLU_342414_0_0_1"/>
<gene>
    <name evidence="3" type="ORF">THAPSDRAFT_10550</name>
</gene>
<feature type="region of interest" description="Disordered" evidence="2">
    <location>
        <begin position="1"/>
        <end position="28"/>
    </location>
</feature>
<evidence type="ECO:0000313" key="3">
    <source>
        <dbReference type="EMBL" id="EED88158.1"/>
    </source>
</evidence>
<feature type="coiled-coil region" evidence="1">
    <location>
        <begin position="506"/>
        <end position="603"/>
    </location>
</feature>
<dbReference type="InParanoid" id="B8CDV0"/>
<dbReference type="AlphaFoldDB" id="B8CDV0"/>
<dbReference type="Proteomes" id="UP000001449">
    <property type="component" value="Chromosome 17"/>
</dbReference>
<feature type="coiled-coil region" evidence="1">
    <location>
        <begin position="629"/>
        <end position="789"/>
    </location>
</feature>
<keyword evidence="1" id="KW-0175">Coiled coil</keyword>
<dbReference type="KEGG" id="tps:THAPSDRAFT_10550"/>
<dbReference type="OMA" id="SCNINIG"/>
<evidence type="ECO:0000256" key="1">
    <source>
        <dbReference type="SAM" id="Coils"/>
    </source>
</evidence>
<protein>
    <submittedName>
        <fullName evidence="3">Uncharacterized protein</fullName>
    </submittedName>
</protein>
<dbReference type="SMR" id="B8CDV0"/>